<keyword evidence="2" id="KW-1185">Reference proteome</keyword>
<organism evidence="1 2">
    <name type="scientific">Henosepilachna vigintioctopunctata</name>
    <dbReference type="NCBI Taxonomy" id="420089"/>
    <lineage>
        <taxon>Eukaryota</taxon>
        <taxon>Metazoa</taxon>
        <taxon>Ecdysozoa</taxon>
        <taxon>Arthropoda</taxon>
        <taxon>Hexapoda</taxon>
        <taxon>Insecta</taxon>
        <taxon>Pterygota</taxon>
        <taxon>Neoptera</taxon>
        <taxon>Endopterygota</taxon>
        <taxon>Coleoptera</taxon>
        <taxon>Polyphaga</taxon>
        <taxon>Cucujiformia</taxon>
        <taxon>Coccinelloidea</taxon>
        <taxon>Coccinellidae</taxon>
        <taxon>Epilachninae</taxon>
        <taxon>Epilachnini</taxon>
        <taxon>Henosepilachna</taxon>
    </lineage>
</organism>
<dbReference type="EMBL" id="JARQZJ010000003">
    <property type="protein sequence ID" value="KAK9870497.1"/>
    <property type="molecule type" value="Genomic_DNA"/>
</dbReference>
<accession>A0AAW1TR04</accession>
<evidence type="ECO:0000313" key="2">
    <source>
        <dbReference type="Proteomes" id="UP001431783"/>
    </source>
</evidence>
<comment type="caution">
    <text evidence="1">The sequence shown here is derived from an EMBL/GenBank/DDBJ whole genome shotgun (WGS) entry which is preliminary data.</text>
</comment>
<evidence type="ECO:0000313" key="1">
    <source>
        <dbReference type="EMBL" id="KAK9870497.1"/>
    </source>
</evidence>
<protein>
    <submittedName>
        <fullName evidence="1">Uncharacterized protein</fullName>
    </submittedName>
</protein>
<dbReference type="Proteomes" id="UP001431783">
    <property type="component" value="Unassembled WGS sequence"/>
</dbReference>
<gene>
    <name evidence="1" type="ORF">WA026_008054</name>
</gene>
<proteinExistence type="predicted"/>
<reference evidence="1 2" key="1">
    <citation type="submission" date="2023-03" db="EMBL/GenBank/DDBJ databases">
        <title>Genome insight into feeding habits of ladybird beetles.</title>
        <authorList>
            <person name="Li H.-S."/>
            <person name="Huang Y.-H."/>
            <person name="Pang H."/>
        </authorList>
    </citation>
    <scope>NUCLEOTIDE SEQUENCE [LARGE SCALE GENOMIC DNA]</scope>
    <source>
        <strain evidence="1">SYSU_2023b</strain>
        <tissue evidence="1">Whole body</tissue>
    </source>
</reference>
<dbReference type="AlphaFoldDB" id="A0AAW1TR04"/>
<sequence length="168" mass="18791">MDKFFSLLSADDSTVAVSSSELACAEARYGEALSRASGWFAENGLCLNEVGLQRRAVRICAGLKYRKSCVDAFANLGFLTFYGLFIFESLKYAHKHVTESKLRGDFHPYETRGRFDIRLPVLCRSQRGSGFLSFKLYNKLPLVLACIKTPQSPHELFSKDKTSTIGTI</sequence>
<name>A0AAW1TR04_9CUCU</name>